<keyword evidence="2 4" id="KW-0819">tRNA processing</keyword>
<keyword evidence="3 4" id="KW-0413">Isomerase</keyword>
<dbReference type="SUPFAM" id="SSF55120">
    <property type="entry name" value="Pseudouridine synthase"/>
    <property type="match status" value="1"/>
</dbReference>
<comment type="function">
    <text evidence="4">Formation of pseudouridine at positions 38, 39 and 40 in the anticodon stem and loop of transfer RNAs.</text>
</comment>
<comment type="similarity">
    <text evidence="1 4 7">Belongs to the tRNA pseudouridine synthase TruA family.</text>
</comment>
<reference evidence="9" key="1">
    <citation type="journal article" date="2014" name="Int. J. Syst. Evol. Microbiol.">
        <title>Complete genome sequence of Corynebacterium casei LMG S-19264T (=DSM 44701T), isolated from a smear-ripened cheese.</title>
        <authorList>
            <consortium name="US DOE Joint Genome Institute (JGI-PGF)"/>
            <person name="Walter F."/>
            <person name="Albersmeier A."/>
            <person name="Kalinowski J."/>
            <person name="Ruckert C."/>
        </authorList>
    </citation>
    <scope>NUCLEOTIDE SEQUENCE</scope>
    <source>
        <strain evidence="9">KCTC 42590</strain>
    </source>
</reference>
<dbReference type="RefSeq" id="WP_191250225.1">
    <property type="nucleotide sequence ID" value="NZ_BNCI01000001.1"/>
</dbReference>
<accession>A0A919AMF9</accession>
<evidence type="ECO:0000256" key="3">
    <source>
        <dbReference type="ARBA" id="ARBA00023235"/>
    </source>
</evidence>
<evidence type="ECO:0000256" key="2">
    <source>
        <dbReference type="ARBA" id="ARBA00022694"/>
    </source>
</evidence>
<dbReference type="NCBIfam" id="TIGR00071">
    <property type="entry name" value="hisT_truA"/>
    <property type="match status" value="1"/>
</dbReference>
<dbReference type="EMBL" id="BNCI01000001">
    <property type="protein sequence ID" value="GHF15926.1"/>
    <property type="molecule type" value="Genomic_DNA"/>
</dbReference>
<evidence type="ECO:0000259" key="8">
    <source>
        <dbReference type="Pfam" id="PF01416"/>
    </source>
</evidence>
<dbReference type="Proteomes" id="UP000630923">
    <property type="component" value="Unassembled WGS sequence"/>
</dbReference>
<feature type="binding site" evidence="4 6">
    <location>
        <position position="112"/>
    </location>
    <ligand>
        <name>substrate</name>
    </ligand>
</feature>
<proteinExistence type="inferred from homology"/>
<sequence>MPRYKMTIEYDGRPYAGWQRQADAPSVQQAIEEAIEKISNGKQVRLFGSGRTDAGVHALGQVAHVDIDRDMDGEKFRGAVNYHLGQAPISILHAEQVSAEFHARFDAVKRHYTYRIRNRIAPLTFEKGLVWHVKEQLNADMMHEAAQLLVGQHDFTTFRHVNCQAKSPVKTVDYLNVERRGEEILIHAGARSFLHHQIRSFTGTLKLVGAGQWTPDDVQAALEARDRTALGFNAPPDGLYFTRIEFE</sequence>
<evidence type="ECO:0000256" key="7">
    <source>
        <dbReference type="RuleBase" id="RU003792"/>
    </source>
</evidence>
<comment type="catalytic activity">
    <reaction evidence="4 7">
        <text>uridine(38/39/40) in tRNA = pseudouridine(38/39/40) in tRNA</text>
        <dbReference type="Rhea" id="RHEA:22376"/>
        <dbReference type="Rhea" id="RHEA-COMP:10085"/>
        <dbReference type="Rhea" id="RHEA-COMP:10087"/>
        <dbReference type="ChEBI" id="CHEBI:65314"/>
        <dbReference type="ChEBI" id="CHEBI:65315"/>
        <dbReference type="EC" id="5.4.99.12"/>
    </reaction>
</comment>
<dbReference type="GO" id="GO:0003723">
    <property type="term" value="F:RNA binding"/>
    <property type="evidence" value="ECO:0007669"/>
    <property type="project" value="InterPro"/>
</dbReference>
<feature type="active site" description="Nucleophile" evidence="4 5">
    <location>
        <position position="53"/>
    </location>
</feature>
<evidence type="ECO:0000256" key="6">
    <source>
        <dbReference type="PIRSR" id="PIRSR001430-2"/>
    </source>
</evidence>
<keyword evidence="10" id="KW-1185">Reference proteome</keyword>
<dbReference type="GO" id="GO:0031119">
    <property type="term" value="P:tRNA pseudouridine synthesis"/>
    <property type="evidence" value="ECO:0007669"/>
    <property type="project" value="UniProtKB-UniRule"/>
</dbReference>
<dbReference type="InterPro" id="IPR020095">
    <property type="entry name" value="PsdUridine_synth_TruA_C"/>
</dbReference>
<dbReference type="InterPro" id="IPR020097">
    <property type="entry name" value="PsdUridine_synth_TruA_a/b_dom"/>
</dbReference>
<reference evidence="9" key="2">
    <citation type="submission" date="2020-09" db="EMBL/GenBank/DDBJ databases">
        <authorList>
            <person name="Sun Q."/>
            <person name="Kim S."/>
        </authorList>
    </citation>
    <scope>NUCLEOTIDE SEQUENCE</scope>
    <source>
        <strain evidence="9">KCTC 42590</strain>
    </source>
</reference>
<evidence type="ECO:0000256" key="1">
    <source>
        <dbReference type="ARBA" id="ARBA00009375"/>
    </source>
</evidence>
<dbReference type="Gene3D" id="3.30.70.660">
    <property type="entry name" value="Pseudouridine synthase I, catalytic domain, C-terminal subdomain"/>
    <property type="match status" value="1"/>
</dbReference>
<evidence type="ECO:0000256" key="5">
    <source>
        <dbReference type="PIRSR" id="PIRSR001430-1"/>
    </source>
</evidence>
<comment type="subunit">
    <text evidence="4">Homodimer.</text>
</comment>
<dbReference type="PIRSF" id="PIRSF001430">
    <property type="entry name" value="tRNA_psdUrid_synth"/>
    <property type="match status" value="1"/>
</dbReference>
<dbReference type="PANTHER" id="PTHR11142">
    <property type="entry name" value="PSEUDOURIDYLATE SYNTHASE"/>
    <property type="match status" value="1"/>
</dbReference>
<dbReference type="Gene3D" id="3.30.70.580">
    <property type="entry name" value="Pseudouridine synthase I, catalytic domain, N-terminal subdomain"/>
    <property type="match status" value="1"/>
</dbReference>
<gene>
    <name evidence="4 9" type="primary">truA</name>
    <name evidence="9" type="ORF">GCM10017044_07710</name>
</gene>
<evidence type="ECO:0000256" key="4">
    <source>
        <dbReference type="HAMAP-Rule" id="MF_00171"/>
    </source>
</evidence>
<dbReference type="Pfam" id="PF01416">
    <property type="entry name" value="PseudoU_synth_1"/>
    <property type="match status" value="2"/>
</dbReference>
<dbReference type="EC" id="5.4.99.12" evidence="4"/>
<dbReference type="GO" id="GO:0160147">
    <property type="term" value="F:tRNA pseudouridine(38-40) synthase activity"/>
    <property type="evidence" value="ECO:0007669"/>
    <property type="project" value="UniProtKB-EC"/>
</dbReference>
<comment type="caution">
    <text evidence="9">The sequence shown here is derived from an EMBL/GenBank/DDBJ whole genome shotgun (WGS) entry which is preliminary data.</text>
</comment>
<name>A0A919AMF9_9PROT</name>
<feature type="domain" description="Pseudouridine synthase I TruA alpha/beta" evidence="8">
    <location>
        <begin position="8"/>
        <end position="106"/>
    </location>
</feature>
<dbReference type="InterPro" id="IPR020103">
    <property type="entry name" value="PsdUridine_synth_cat_dom_sf"/>
</dbReference>
<dbReference type="FunFam" id="3.30.70.580:FF:000001">
    <property type="entry name" value="tRNA pseudouridine synthase A"/>
    <property type="match status" value="1"/>
</dbReference>
<organism evidence="9 10">
    <name type="scientific">Kordiimonas sediminis</name>
    <dbReference type="NCBI Taxonomy" id="1735581"/>
    <lineage>
        <taxon>Bacteria</taxon>
        <taxon>Pseudomonadati</taxon>
        <taxon>Pseudomonadota</taxon>
        <taxon>Alphaproteobacteria</taxon>
        <taxon>Kordiimonadales</taxon>
        <taxon>Kordiimonadaceae</taxon>
        <taxon>Kordiimonas</taxon>
    </lineage>
</organism>
<dbReference type="HAMAP" id="MF_00171">
    <property type="entry name" value="TruA"/>
    <property type="match status" value="1"/>
</dbReference>
<evidence type="ECO:0000313" key="9">
    <source>
        <dbReference type="EMBL" id="GHF15926.1"/>
    </source>
</evidence>
<dbReference type="InterPro" id="IPR020094">
    <property type="entry name" value="TruA/RsuA/RluB/E/F_N"/>
</dbReference>
<dbReference type="CDD" id="cd02570">
    <property type="entry name" value="PseudoU_synth_EcTruA"/>
    <property type="match status" value="1"/>
</dbReference>
<comment type="caution">
    <text evidence="4">Lacks conserved residue(s) required for the propagation of feature annotation.</text>
</comment>
<dbReference type="AlphaFoldDB" id="A0A919AMF9"/>
<protein>
    <recommendedName>
        <fullName evidence="4">tRNA pseudouridine synthase A</fullName>
        <ecNumber evidence="4">5.4.99.12</ecNumber>
    </recommendedName>
    <alternativeName>
        <fullName evidence="4">tRNA pseudouridine(38-40) synthase</fullName>
    </alternativeName>
    <alternativeName>
        <fullName evidence="4">tRNA pseudouridylate synthase I</fullName>
    </alternativeName>
    <alternativeName>
        <fullName evidence="4">tRNA-uridine isomerase I</fullName>
    </alternativeName>
</protein>
<evidence type="ECO:0000313" key="10">
    <source>
        <dbReference type="Proteomes" id="UP000630923"/>
    </source>
</evidence>
<feature type="domain" description="Pseudouridine synthase I TruA alpha/beta" evidence="8">
    <location>
        <begin position="145"/>
        <end position="247"/>
    </location>
</feature>
<dbReference type="InterPro" id="IPR001406">
    <property type="entry name" value="PsdUridine_synth_TruA"/>
</dbReference>
<dbReference type="PANTHER" id="PTHR11142:SF0">
    <property type="entry name" value="TRNA PSEUDOURIDINE SYNTHASE-LIKE 1"/>
    <property type="match status" value="1"/>
</dbReference>